<proteinExistence type="predicted"/>
<reference evidence="1 2" key="1">
    <citation type="submission" date="2020-08" db="EMBL/GenBank/DDBJ databases">
        <title>Genomic Encyclopedia of Type Strains, Phase IV (KMG-IV): sequencing the most valuable type-strain genomes for metagenomic binning, comparative biology and taxonomic classification.</title>
        <authorList>
            <person name="Goeker M."/>
        </authorList>
    </citation>
    <scope>NUCLEOTIDE SEQUENCE [LARGE SCALE GENOMIC DNA]</scope>
    <source>
        <strain evidence="1 2">DSM 27939</strain>
    </source>
</reference>
<dbReference type="AlphaFoldDB" id="A0A7W8JTJ2"/>
<sequence>MKILPRVRELAGTSDSDSGAYCFGAVIGAVSVAGVESE</sequence>
<accession>A0A7W8JTJ2</accession>
<dbReference type="EMBL" id="JACHFL010000001">
    <property type="protein sequence ID" value="MBB5361404.1"/>
    <property type="molecule type" value="Genomic_DNA"/>
</dbReference>
<evidence type="ECO:0000313" key="2">
    <source>
        <dbReference type="Proteomes" id="UP000552709"/>
    </source>
</evidence>
<dbReference type="Proteomes" id="UP000552709">
    <property type="component" value="Unassembled WGS sequence"/>
</dbReference>
<name>A0A7W8JTJ2_9DEIO</name>
<comment type="caution">
    <text evidence="1">The sequence shown here is derived from an EMBL/GenBank/DDBJ whole genome shotgun (WGS) entry which is preliminary data.</text>
</comment>
<protein>
    <submittedName>
        <fullName evidence="1">Uncharacterized protein</fullName>
    </submittedName>
</protein>
<organism evidence="1 2">
    <name type="scientific">Deinococcus humi</name>
    <dbReference type="NCBI Taxonomy" id="662880"/>
    <lineage>
        <taxon>Bacteria</taxon>
        <taxon>Thermotogati</taxon>
        <taxon>Deinococcota</taxon>
        <taxon>Deinococci</taxon>
        <taxon>Deinococcales</taxon>
        <taxon>Deinococcaceae</taxon>
        <taxon>Deinococcus</taxon>
    </lineage>
</organism>
<evidence type="ECO:0000313" key="1">
    <source>
        <dbReference type="EMBL" id="MBB5361404.1"/>
    </source>
</evidence>
<gene>
    <name evidence="1" type="ORF">HNQ08_000475</name>
</gene>
<keyword evidence="2" id="KW-1185">Reference proteome</keyword>